<dbReference type="CDD" id="cd14812">
    <property type="entry name" value="bZIP_u3"/>
    <property type="match status" value="1"/>
</dbReference>
<evidence type="ECO:0000256" key="1">
    <source>
        <dbReference type="ARBA" id="ARBA00022843"/>
    </source>
</evidence>
<feature type="domain" description="BZIP" evidence="8">
    <location>
        <begin position="41"/>
        <end position="84"/>
    </location>
</feature>
<dbReference type="PROSITE" id="PS50217">
    <property type="entry name" value="BZIP"/>
    <property type="match status" value="1"/>
</dbReference>
<evidence type="ECO:0000256" key="3">
    <source>
        <dbReference type="ARBA" id="ARBA00023125"/>
    </source>
</evidence>
<evidence type="ECO:0000256" key="6">
    <source>
        <dbReference type="ARBA" id="ARBA00040165"/>
    </source>
</evidence>
<dbReference type="RefSeq" id="XP_047780978.1">
    <property type="nucleotide sequence ID" value="XM_047923151.1"/>
</dbReference>
<organism evidence="9 10">
    <name type="scientific">Rhodofomes roseus</name>
    <dbReference type="NCBI Taxonomy" id="34475"/>
    <lineage>
        <taxon>Eukaryota</taxon>
        <taxon>Fungi</taxon>
        <taxon>Dikarya</taxon>
        <taxon>Basidiomycota</taxon>
        <taxon>Agaricomycotina</taxon>
        <taxon>Agaricomycetes</taxon>
        <taxon>Polyporales</taxon>
        <taxon>Rhodofomes</taxon>
    </lineage>
</organism>
<gene>
    <name evidence="9" type="ORF">C8Q71DRAFT_748642</name>
</gene>
<dbReference type="EMBL" id="JADCUA010000006">
    <property type="protein sequence ID" value="KAH9839223.1"/>
    <property type="molecule type" value="Genomic_DNA"/>
</dbReference>
<feature type="compositionally biased region" description="Low complexity" evidence="7">
    <location>
        <begin position="12"/>
        <end position="28"/>
    </location>
</feature>
<dbReference type="PANTHER" id="PTHR46542:SF1">
    <property type="entry name" value="X-BOX BINDING PROTEIN 1"/>
    <property type="match status" value="1"/>
</dbReference>
<keyword evidence="3" id="KW-0238">DNA-binding</keyword>
<keyword evidence="2" id="KW-0805">Transcription regulation</keyword>
<feature type="region of interest" description="Disordered" evidence="7">
    <location>
        <begin position="85"/>
        <end position="114"/>
    </location>
</feature>
<sequence>MKRAADTELALPSSPAESSTSPVPSSSEPPRKRSRSETSPDERKEARAHRNRIAAQNSRDRRKAQFSHLEQRVAELEEENRQLRAGMGLMGLRQSEDDKVKEQRERDRARDRENEELRARIKTLETGWDAVVKALAASGLPLSVPSAPAPSASSSTPPNPPPADSSSSDAPMTTTFPVLVPPSPTSVYPISPAPTDPSTPLDMFDDFAPTCHLAAGGPEPSDTNLLQLTLGLDTALPPFHLLPLRAGQEQPPSAVDEVAMENLLREILAPSPVTAPAALPAGPVPITGALPDAPAPEHEGPAAFATQAPASAAEAVSAVAVDWDGQAEMQRLLGMLPGALPDVGAFPSALDLDVDFGIGEWDMGGAVTQEVGVC</sequence>
<proteinExistence type="predicted"/>
<dbReference type="InterPro" id="IPR046347">
    <property type="entry name" value="bZIP_sf"/>
</dbReference>
<protein>
    <recommendedName>
        <fullName evidence="6">X-box-binding protein 1</fullName>
    </recommendedName>
</protein>
<keyword evidence="4" id="KW-0804">Transcription</keyword>
<dbReference type="Gene3D" id="1.20.5.170">
    <property type="match status" value="1"/>
</dbReference>
<reference evidence="9 10" key="1">
    <citation type="journal article" date="2021" name="Environ. Microbiol.">
        <title>Gene family expansions and transcriptome signatures uncover fungal adaptations to wood decay.</title>
        <authorList>
            <person name="Hage H."/>
            <person name="Miyauchi S."/>
            <person name="Viragh M."/>
            <person name="Drula E."/>
            <person name="Min B."/>
            <person name="Chaduli D."/>
            <person name="Navarro D."/>
            <person name="Favel A."/>
            <person name="Norest M."/>
            <person name="Lesage-Meessen L."/>
            <person name="Balint B."/>
            <person name="Merenyi Z."/>
            <person name="de Eugenio L."/>
            <person name="Morin E."/>
            <person name="Martinez A.T."/>
            <person name="Baldrian P."/>
            <person name="Stursova M."/>
            <person name="Martinez M.J."/>
            <person name="Novotny C."/>
            <person name="Magnuson J.K."/>
            <person name="Spatafora J.W."/>
            <person name="Maurice S."/>
            <person name="Pangilinan J."/>
            <person name="Andreopoulos W."/>
            <person name="LaButti K."/>
            <person name="Hundley H."/>
            <person name="Na H."/>
            <person name="Kuo A."/>
            <person name="Barry K."/>
            <person name="Lipzen A."/>
            <person name="Henrissat B."/>
            <person name="Riley R."/>
            <person name="Ahrendt S."/>
            <person name="Nagy L.G."/>
            <person name="Grigoriev I.V."/>
            <person name="Martin F."/>
            <person name="Rosso M.N."/>
        </authorList>
    </citation>
    <scope>NUCLEOTIDE SEQUENCE [LARGE SCALE GENOMIC DNA]</scope>
    <source>
        <strain evidence="9 10">CIRM-BRFM 1785</strain>
    </source>
</reference>
<keyword evidence="1" id="KW-0832">Ubl conjugation</keyword>
<feature type="compositionally biased region" description="Low complexity" evidence="7">
    <location>
        <begin position="144"/>
        <end position="156"/>
    </location>
</feature>
<name>A0ABQ8KLN4_9APHY</name>
<keyword evidence="10" id="KW-1185">Reference proteome</keyword>
<dbReference type="PROSITE" id="PS00036">
    <property type="entry name" value="BZIP_BASIC"/>
    <property type="match status" value="1"/>
</dbReference>
<feature type="region of interest" description="Disordered" evidence="7">
    <location>
        <begin position="144"/>
        <end position="177"/>
    </location>
</feature>
<evidence type="ECO:0000313" key="10">
    <source>
        <dbReference type="Proteomes" id="UP000814176"/>
    </source>
</evidence>
<evidence type="ECO:0000313" key="9">
    <source>
        <dbReference type="EMBL" id="KAH9839223.1"/>
    </source>
</evidence>
<feature type="region of interest" description="Disordered" evidence="7">
    <location>
        <begin position="1"/>
        <end position="65"/>
    </location>
</feature>
<dbReference type="Proteomes" id="UP000814176">
    <property type="component" value="Unassembled WGS sequence"/>
</dbReference>
<dbReference type="SUPFAM" id="SSF57959">
    <property type="entry name" value="Leucine zipper domain"/>
    <property type="match status" value="1"/>
</dbReference>
<dbReference type="PANTHER" id="PTHR46542">
    <property type="entry name" value="X-BOX BINDING PROTEIN 1"/>
    <property type="match status" value="1"/>
</dbReference>
<feature type="compositionally biased region" description="Basic and acidic residues" evidence="7">
    <location>
        <begin position="94"/>
        <end position="114"/>
    </location>
</feature>
<dbReference type="Pfam" id="PF00170">
    <property type="entry name" value="bZIP_1"/>
    <property type="match status" value="1"/>
</dbReference>
<feature type="compositionally biased region" description="Basic and acidic residues" evidence="7">
    <location>
        <begin position="29"/>
        <end position="45"/>
    </location>
</feature>
<evidence type="ECO:0000259" key="8">
    <source>
        <dbReference type="PROSITE" id="PS50217"/>
    </source>
</evidence>
<evidence type="ECO:0000256" key="4">
    <source>
        <dbReference type="ARBA" id="ARBA00023163"/>
    </source>
</evidence>
<dbReference type="InterPro" id="IPR052470">
    <property type="entry name" value="ER_Stress-Reg_TF"/>
</dbReference>
<evidence type="ECO:0000256" key="5">
    <source>
        <dbReference type="ARBA" id="ARBA00023242"/>
    </source>
</evidence>
<keyword evidence="5" id="KW-0539">Nucleus</keyword>
<evidence type="ECO:0000256" key="7">
    <source>
        <dbReference type="SAM" id="MobiDB-lite"/>
    </source>
</evidence>
<evidence type="ECO:0000256" key="2">
    <source>
        <dbReference type="ARBA" id="ARBA00023015"/>
    </source>
</evidence>
<comment type="caution">
    <text evidence="9">The sequence shown here is derived from an EMBL/GenBank/DDBJ whole genome shotgun (WGS) entry which is preliminary data.</text>
</comment>
<dbReference type="InterPro" id="IPR004827">
    <property type="entry name" value="bZIP"/>
</dbReference>
<accession>A0ABQ8KLN4</accession>
<dbReference type="GeneID" id="72003883"/>
<dbReference type="SMART" id="SM00338">
    <property type="entry name" value="BRLZ"/>
    <property type="match status" value="1"/>
</dbReference>